<evidence type="ECO:0000256" key="7">
    <source>
        <dbReference type="ARBA" id="ARBA00023128"/>
    </source>
</evidence>
<evidence type="ECO:0000256" key="9">
    <source>
        <dbReference type="SAM" id="MobiDB-lite"/>
    </source>
</evidence>
<evidence type="ECO:0000256" key="5">
    <source>
        <dbReference type="ARBA" id="ARBA00022792"/>
    </source>
</evidence>
<dbReference type="GO" id="GO:0005743">
    <property type="term" value="C:mitochondrial inner membrane"/>
    <property type="evidence" value="ECO:0007669"/>
    <property type="project" value="UniProtKB-SubCell"/>
</dbReference>
<evidence type="ECO:0000256" key="6">
    <source>
        <dbReference type="ARBA" id="ARBA00022982"/>
    </source>
</evidence>
<comment type="similarity">
    <text evidence="2">Belongs to the UQCRH/QCR6 family.</text>
</comment>
<evidence type="ECO:0000259" key="10">
    <source>
        <dbReference type="Pfam" id="PF02320"/>
    </source>
</evidence>
<comment type="subcellular location">
    <subcellularLocation>
        <location evidence="1">Mitochondrion inner membrane</location>
        <topology evidence="1">Peripheral membrane protein</topology>
        <orientation evidence="1">Intermembrane side</orientation>
    </subcellularLocation>
</comment>
<organism evidence="11 12">
    <name type="scientific">Diutina rugosa</name>
    <name type="common">Yeast</name>
    <name type="synonym">Candida rugosa</name>
    <dbReference type="NCBI Taxonomy" id="5481"/>
    <lineage>
        <taxon>Eukaryota</taxon>
        <taxon>Fungi</taxon>
        <taxon>Dikarya</taxon>
        <taxon>Ascomycota</taxon>
        <taxon>Saccharomycotina</taxon>
        <taxon>Pichiomycetes</taxon>
        <taxon>Debaryomycetaceae</taxon>
        <taxon>Diutina</taxon>
    </lineage>
</organism>
<dbReference type="GO" id="GO:0006122">
    <property type="term" value="P:mitochondrial electron transport, ubiquinol to cytochrome c"/>
    <property type="evidence" value="ECO:0007669"/>
    <property type="project" value="InterPro"/>
</dbReference>
<evidence type="ECO:0000313" key="12">
    <source>
        <dbReference type="Proteomes" id="UP000449547"/>
    </source>
</evidence>
<protein>
    <recommendedName>
        <fullName evidence="10">Ubiquinol-cytochrome C reductase hinge domain-containing protein</fullName>
    </recommendedName>
</protein>
<dbReference type="InterPro" id="IPR036811">
    <property type="entry name" value="Ubol_cytC_Rdtase_hinge_dom_sf"/>
</dbReference>
<dbReference type="VEuPathDB" id="FungiDB:DIURU_001601"/>
<dbReference type="RefSeq" id="XP_034013559.1">
    <property type="nucleotide sequence ID" value="XM_034154163.1"/>
</dbReference>
<keyword evidence="4" id="KW-0679">Respiratory chain</keyword>
<accession>A0A642UTK1</accession>
<sequence>MSLFKDLLELVTPVAYAEEAEEEVDTPEADAGADEDKSEVEEEAEEEEDAEDEEEDEDEEEELEDPQEVLREECKNLPECQPFNHHLEECIERVTKAQEHPDYHKQEHHEDCVEEFFHQQHFINECMAPKLFHKLK</sequence>
<evidence type="ECO:0000256" key="8">
    <source>
        <dbReference type="ARBA" id="ARBA00023136"/>
    </source>
</evidence>
<dbReference type="InterPro" id="IPR003422">
    <property type="entry name" value="Cyt_b-c1_6"/>
</dbReference>
<dbReference type="EMBL" id="SWFT01000050">
    <property type="protein sequence ID" value="KAA8905173.1"/>
    <property type="molecule type" value="Genomic_DNA"/>
</dbReference>
<dbReference type="Pfam" id="PF02320">
    <property type="entry name" value="UCR_hinge"/>
    <property type="match status" value="1"/>
</dbReference>
<dbReference type="Proteomes" id="UP000449547">
    <property type="component" value="Unassembled WGS sequence"/>
</dbReference>
<dbReference type="AlphaFoldDB" id="A0A642UTK1"/>
<keyword evidence="5" id="KW-0999">Mitochondrion inner membrane</keyword>
<keyword evidence="6" id="KW-0249">Electron transport</keyword>
<evidence type="ECO:0000256" key="2">
    <source>
        <dbReference type="ARBA" id="ARBA00006498"/>
    </source>
</evidence>
<evidence type="ECO:0000256" key="3">
    <source>
        <dbReference type="ARBA" id="ARBA00022448"/>
    </source>
</evidence>
<gene>
    <name evidence="11" type="ORF">DIURU_001601</name>
</gene>
<evidence type="ECO:0000256" key="1">
    <source>
        <dbReference type="ARBA" id="ARBA00004137"/>
    </source>
</evidence>
<feature type="compositionally biased region" description="Acidic residues" evidence="9">
    <location>
        <begin position="18"/>
        <end position="67"/>
    </location>
</feature>
<evidence type="ECO:0000256" key="4">
    <source>
        <dbReference type="ARBA" id="ARBA00022660"/>
    </source>
</evidence>
<comment type="caution">
    <text evidence="11">The sequence shown here is derived from an EMBL/GenBank/DDBJ whole genome shotgun (WGS) entry which is preliminary data.</text>
</comment>
<keyword evidence="8" id="KW-0472">Membrane</keyword>
<dbReference type="Gene3D" id="1.10.287.20">
    <property type="entry name" value="Ubiquinol-cytochrome C reductase hinge domain"/>
    <property type="match status" value="1"/>
</dbReference>
<dbReference type="OrthoDB" id="405848at2759"/>
<dbReference type="OMA" id="NEDCVEE"/>
<dbReference type="PANTHER" id="PTHR15336:SF0">
    <property type="entry name" value="CYTOCHROME B-C1 COMPLEX SUBUNIT 6, MITOCHONDRIAL"/>
    <property type="match status" value="1"/>
</dbReference>
<proteinExistence type="inferred from homology"/>
<dbReference type="GeneID" id="54780254"/>
<dbReference type="SUPFAM" id="SSF81531">
    <property type="entry name" value="Non-heme 11 kDa protein of cytochrome bc1 complex (Ubiquinol-cytochrome c reductase)"/>
    <property type="match status" value="1"/>
</dbReference>
<dbReference type="InterPro" id="IPR023184">
    <property type="entry name" value="Ubol_cytC_Rdtase_hinge_dom"/>
</dbReference>
<keyword evidence="7" id="KW-0496">Mitochondrion</keyword>
<dbReference type="PANTHER" id="PTHR15336">
    <property type="entry name" value="UBIQUINOL-CYTOCHROME C REDUCTASE COMPLEX 7.8 KDA PROTEIN"/>
    <property type="match status" value="1"/>
</dbReference>
<name>A0A642UTK1_DIURU</name>
<evidence type="ECO:0000313" key="11">
    <source>
        <dbReference type="EMBL" id="KAA8905173.1"/>
    </source>
</evidence>
<keyword evidence="3" id="KW-0813">Transport</keyword>
<feature type="domain" description="Ubiquinol-cytochrome C reductase hinge" evidence="10">
    <location>
        <begin position="65"/>
        <end position="136"/>
    </location>
</feature>
<keyword evidence="12" id="KW-1185">Reference proteome</keyword>
<feature type="region of interest" description="Disordered" evidence="9">
    <location>
        <begin position="16"/>
        <end position="69"/>
    </location>
</feature>
<reference evidence="11 12" key="1">
    <citation type="submission" date="2019-07" db="EMBL/GenBank/DDBJ databases">
        <title>Genome assembly of two rare yeast pathogens: Diutina rugosa and Trichomonascus ciferrii.</title>
        <authorList>
            <person name="Mixao V."/>
            <person name="Saus E."/>
            <person name="Hansen A."/>
            <person name="Lass-Flor C."/>
            <person name="Gabaldon T."/>
        </authorList>
    </citation>
    <scope>NUCLEOTIDE SEQUENCE [LARGE SCALE GENOMIC DNA]</scope>
    <source>
        <strain evidence="11 12">CBS 613</strain>
    </source>
</reference>